<dbReference type="GO" id="GO:0016020">
    <property type="term" value="C:membrane"/>
    <property type="evidence" value="ECO:0007669"/>
    <property type="project" value="UniProtKB-SubCell"/>
</dbReference>
<dbReference type="InterPro" id="IPR003593">
    <property type="entry name" value="AAA+_ATPase"/>
</dbReference>
<dbReference type="OrthoDB" id="509600at2759"/>
<feature type="domain" description="ABC transporter" evidence="12">
    <location>
        <begin position="653"/>
        <end position="894"/>
    </location>
</feature>
<feature type="transmembrane region" description="Helical" evidence="11">
    <location>
        <begin position="36"/>
        <end position="59"/>
    </location>
</feature>
<protein>
    <submittedName>
        <fullName evidence="13">ATP-binding cassette superfamily</fullName>
    </submittedName>
</protein>
<dbReference type="Proteomes" id="UP000239899">
    <property type="component" value="Unassembled WGS sequence"/>
</dbReference>
<proteinExistence type="inferred from homology"/>
<dbReference type="PROSITE" id="PS00211">
    <property type="entry name" value="ABC_TRANSPORTER_1"/>
    <property type="match status" value="2"/>
</dbReference>
<feature type="region of interest" description="Disordered" evidence="10">
    <location>
        <begin position="1707"/>
        <end position="1731"/>
    </location>
</feature>
<dbReference type="SUPFAM" id="SSF52540">
    <property type="entry name" value="P-loop containing nucleoside triphosphate hydrolases"/>
    <property type="match status" value="2"/>
</dbReference>
<feature type="compositionally biased region" description="Low complexity" evidence="10">
    <location>
        <begin position="932"/>
        <end position="946"/>
    </location>
</feature>
<evidence type="ECO:0000256" key="3">
    <source>
        <dbReference type="ARBA" id="ARBA00022448"/>
    </source>
</evidence>
<organism evidence="13 14">
    <name type="scientific">Chlorella sorokiniana</name>
    <name type="common">Freshwater green alga</name>
    <dbReference type="NCBI Taxonomy" id="3076"/>
    <lineage>
        <taxon>Eukaryota</taxon>
        <taxon>Viridiplantae</taxon>
        <taxon>Chlorophyta</taxon>
        <taxon>core chlorophytes</taxon>
        <taxon>Trebouxiophyceae</taxon>
        <taxon>Chlorellales</taxon>
        <taxon>Chlorellaceae</taxon>
        <taxon>Chlorella clade</taxon>
        <taxon>Chlorella</taxon>
    </lineage>
</organism>
<feature type="transmembrane region" description="Helical" evidence="11">
    <location>
        <begin position="381"/>
        <end position="403"/>
    </location>
</feature>
<dbReference type="GO" id="GO:0005524">
    <property type="term" value="F:ATP binding"/>
    <property type="evidence" value="ECO:0007669"/>
    <property type="project" value="UniProtKB-KW"/>
</dbReference>
<keyword evidence="14" id="KW-1185">Reference proteome</keyword>
<dbReference type="PANTHER" id="PTHR19229:SF36">
    <property type="entry name" value="ATP-BINDING CASSETTE SUB-FAMILY A MEMBER 2"/>
    <property type="match status" value="1"/>
</dbReference>
<feature type="region of interest" description="Disordered" evidence="10">
    <location>
        <begin position="1029"/>
        <end position="1063"/>
    </location>
</feature>
<feature type="transmembrane region" description="Helical" evidence="11">
    <location>
        <begin position="455"/>
        <end position="477"/>
    </location>
</feature>
<keyword evidence="7 13" id="KW-0067">ATP-binding</keyword>
<feature type="region of interest" description="Disordered" evidence="10">
    <location>
        <begin position="619"/>
        <end position="649"/>
    </location>
</feature>
<evidence type="ECO:0000256" key="7">
    <source>
        <dbReference type="ARBA" id="ARBA00022840"/>
    </source>
</evidence>
<evidence type="ECO:0000259" key="12">
    <source>
        <dbReference type="PROSITE" id="PS50893"/>
    </source>
</evidence>
<feature type="transmembrane region" description="Helical" evidence="11">
    <location>
        <begin position="1346"/>
        <end position="1368"/>
    </location>
</feature>
<feature type="compositionally biased region" description="Low complexity" evidence="10">
    <location>
        <begin position="1546"/>
        <end position="1560"/>
    </location>
</feature>
<evidence type="ECO:0000256" key="1">
    <source>
        <dbReference type="ARBA" id="ARBA00004141"/>
    </source>
</evidence>
<keyword evidence="4 11" id="KW-0812">Transmembrane</keyword>
<dbReference type="GO" id="GO:0140359">
    <property type="term" value="F:ABC-type transporter activity"/>
    <property type="evidence" value="ECO:0007669"/>
    <property type="project" value="InterPro"/>
</dbReference>
<comment type="caution">
    <text evidence="13">The sequence shown here is derived from an EMBL/GenBank/DDBJ whole genome shotgun (WGS) entry which is preliminary data.</text>
</comment>
<dbReference type="InterPro" id="IPR003439">
    <property type="entry name" value="ABC_transporter-like_ATP-bd"/>
</dbReference>
<evidence type="ECO:0000256" key="10">
    <source>
        <dbReference type="SAM" id="MobiDB-lite"/>
    </source>
</evidence>
<dbReference type="CDD" id="cd03263">
    <property type="entry name" value="ABC_subfamily_A"/>
    <property type="match status" value="2"/>
</dbReference>
<name>A0A2P6TN24_CHLSO</name>
<keyword evidence="5" id="KW-0677">Repeat</keyword>
<gene>
    <name evidence="13" type="ORF">C2E21_5793</name>
</gene>
<feature type="region of interest" description="Disordered" evidence="10">
    <location>
        <begin position="896"/>
        <end position="946"/>
    </location>
</feature>
<keyword evidence="6" id="KW-0547">Nucleotide-binding</keyword>
<feature type="region of interest" description="Disordered" evidence="10">
    <location>
        <begin position="1229"/>
        <end position="1250"/>
    </location>
</feature>
<comment type="similarity">
    <text evidence="2">Belongs to the ABC transporter superfamily. ABCA family. CPR flippase (TC 3.A.1.211) subfamily.</text>
</comment>
<dbReference type="InterPro" id="IPR027417">
    <property type="entry name" value="P-loop_NTPase"/>
</dbReference>
<feature type="transmembrane region" description="Helical" evidence="11">
    <location>
        <begin position="424"/>
        <end position="449"/>
    </location>
</feature>
<evidence type="ECO:0000256" key="9">
    <source>
        <dbReference type="ARBA" id="ARBA00023136"/>
    </source>
</evidence>
<evidence type="ECO:0000256" key="2">
    <source>
        <dbReference type="ARBA" id="ARBA00008526"/>
    </source>
</evidence>
<dbReference type="SMART" id="SM00382">
    <property type="entry name" value="AAA"/>
    <property type="match status" value="2"/>
</dbReference>
<feature type="transmembrane region" description="Helical" evidence="11">
    <location>
        <begin position="1388"/>
        <end position="1413"/>
    </location>
</feature>
<dbReference type="InterPro" id="IPR017871">
    <property type="entry name" value="ABC_transporter-like_CS"/>
</dbReference>
<keyword evidence="9 11" id="KW-0472">Membrane</keyword>
<evidence type="ECO:0000256" key="5">
    <source>
        <dbReference type="ARBA" id="ARBA00022737"/>
    </source>
</evidence>
<reference evidence="13 14" key="1">
    <citation type="journal article" date="2018" name="Plant J.">
        <title>Genome sequences of Chlorella sorokiniana UTEX 1602 and Micractinium conductrix SAG 241.80: implications to maltose excretion by a green alga.</title>
        <authorList>
            <person name="Arriola M.B."/>
            <person name="Velmurugan N."/>
            <person name="Zhang Y."/>
            <person name="Plunkett M.H."/>
            <person name="Hondzo H."/>
            <person name="Barney B.M."/>
        </authorList>
    </citation>
    <scope>NUCLEOTIDE SEQUENCE [LARGE SCALE GENOMIC DNA]</scope>
    <source>
        <strain evidence="14">UTEX 1602</strain>
    </source>
</reference>
<sequence length="2100" mass="219282">MADSPGARPKRASARQQFTAVLQKNLLLRLRSERTWFGLGGWVAAVADVLVPVLFFLVMCIPKHYMKPMPSPQQLQPLYPADMAGWGELYQGPAADRPDGAARLLFAPNTSDVQRLMLLVAKAAACPPDAARLRRNSSTSFYRFWAASSAAAAAQHPECWGPAEACRAQPACYLPLFERQLVGLASGAEAEAAAAAQPGTVDAVLDFSAWQAGLDAARQQQGWQGWEQLPSLQQQAQQDQAQQQQAQQQEAAQQSQPAPPLTYAYTLRLNHSEVPPTRIRLNQFDLLPGNQWKQYWFFANLQALVEQAMLAHAAAAAQHPAAGAATPSALETSGAAEQADGPGWAAAAAAASPPLLPLSLSVKGFPWPALTLDLGATAAALFFNMLLVFAFLQPTRAAVAAIVQEKELLLREGMRILGLQDGAYWASWFLTHWAGMAVSGLLCAAIGLYPFAHSSFLLMLAFYWLVAATLLLFAYCLSTLFSKARVAGGAAAVLYALAMMPGYLMPSLQPYGGPGWALSCLLPPSAISLFASVLVKHEATQQGLTWSTIGMPVTVEHSFSASDVYGMLLLDAALYSLLLWYLDKVMPSDVGQRLPWAFPLSPHHWRQRWRQTTANVAAANERQRQRRGSWGAGLLSGAPSASSLSSRDAPPAVRIEGLRKVFHTTDGMEKVAVDGLSLDIPRGQITALLGHNGAGKTTTISILSGVLPPTDGDAFFCTAGGQELSVRHDMGAIRGTLGVCPQFDVLWPQLSVREHLELWAAIKGFPREERDAVATAAAAEVGLEEKLGAVAGALSGGQRRKLSVALAFVGDPSVVILDEPSSGMDPYTRRLTWGVIQRRRAAAGTAVLLTTHSMEEADLLADSIAIMAHGRLAALGTSLQLKAQFGVGYTLTLSRQPAGSSRGAGGSADSGGSGGSQPGAGGQAGAAGGAADGVEGAPADDGGDAGTSTAALTAVVQQHIPGAQLLSSTAGEAAYRLPKEAAPAFPPLLRQLEADGPQLGVAAYGLSETTLEEVFLRVSESAATQDAAPSLDQAAAAAGGSKPRTAATTPAAAEAGSTAGGARDDRSDFVVVNLPRSAYLKGWALWRQQLRALLAKRALCALRDAWAALVQVAVPVLLVLLALWGGRASAAFPQQPPLLLDRPTALSGNPPAFGAAADVRSAGNRSLSTFLAGYPGAQDSGTNRVLTLPYLEPLAGSLDGWLLDQWYNASSRHYDAFFLQSLPPNLTGCSGGAQPAGGSSSSQEAEQLGPDVWGGALPSEPLQAVQAEQQHGWQPSAAGASAEVQYSVLANQTAIHGLPAAISQMHSVLLRWITGNPSASIAATSHPLPVLSHEQDMRITEAAGELLLVMCLVLAAAVLSASFAVVLVRERASGSKAVQRVAGVRASAFWAANLLFDLALFSLPAALMLLLFSAFHLPAFSGQRLLAVAALLWGFAPAGLCLTYLLQMAFQDEVRVLVRCNTIYFTSGYLGHLAVWILDTIRRLLPSAPGVERARRLLRLALQTLSPHFCLARGVHLVGQTYRPDRLAAHLGATLSAAGLLGSRSNATNGSDGSSGSLLQGPGGDGEFGPELPGGQSPWSWAVSGELLACLAGQALMYGGAVLLIETGVLPRLWRRARAAWRARGRSGTEQAGYQSLPGEEPGAAAAAAAVVPLSAADAARQAEAGEAGGEDPDVAAERRAMQSGRLPPASVAVLLQGVSKTFWQPAGGRQQHGHQHGAASHAHGGVIGDGSSGAVHAVRDLWLGIGRHEQQPGGRQAGAGSGGGECFGLLGVNGAGKTTTWRMVTGEVTPDTGDALVCGQSLLQRPSAARQLLGYCPQSSALPAQMTGREVMRLYARLRGLPERLVDPEAARLLKQLGLTEYADRACASYSGGNRRKLSVAVALVGGAPVILLDEPSTGMDPGARRALWGVIRSEMAAGRDVLLTSHSMEECEAVCSRVGIMAAGRLRALGTVQHLKQKHGRGYSLELRVAPGCAAAAEQLVAACCPAARRRAAHWRAGADGDLEGGMPSAAGAAGAASAADAVGEAAAAAAASGGGEAEEAAHLSFGIPQQHADLPALFAALEQGRSTAGVLEYSLSQTTLEQVFLEVAGRAQAQLLS</sequence>
<feature type="compositionally biased region" description="Low complexity" evidence="10">
    <location>
        <begin position="628"/>
        <end position="649"/>
    </location>
</feature>
<dbReference type="GO" id="GO:0016887">
    <property type="term" value="F:ATP hydrolysis activity"/>
    <property type="evidence" value="ECO:0007669"/>
    <property type="project" value="InterPro"/>
</dbReference>
<feature type="transmembrane region" description="Helical" evidence="11">
    <location>
        <begin position="1425"/>
        <end position="1446"/>
    </location>
</feature>
<keyword evidence="8 11" id="KW-1133">Transmembrane helix</keyword>
<feature type="compositionally biased region" description="Low complexity" evidence="10">
    <location>
        <begin position="1236"/>
        <end position="1247"/>
    </location>
</feature>
<dbReference type="InterPro" id="IPR026082">
    <property type="entry name" value="ABCA"/>
</dbReference>
<dbReference type="InterPro" id="IPR013525">
    <property type="entry name" value="ABC2_TM"/>
</dbReference>
<feature type="compositionally biased region" description="Low complexity" evidence="10">
    <location>
        <begin position="231"/>
        <end position="256"/>
    </location>
</feature>
<comment type="subcellular location">
    <subcellularLocation>
        <location evidence="1">Membrane</location>
        <topology evidence="1">Multi-pass membrane protein</topology>
    </subcellularLocation>
</comment>
<feature type="transmembrane region" description="Helical" evidence="11">
    <location>
        <begin position="484"/>
        <end position="504"/>
    </location>
</feature>
<feature type="region of interest" description="Disordered" evidence="10">
    <location>
        <begin position="231"/>
        <end position="258"/>
    </location>
</feature>
<feature type="compositionally biased region" description="Low complexity" evidence="10">
    <location>
        <begin position="1029"/>
        <end position="1061"/>
    </location>
</feature>
<feature type="region of interest" description="Disordered" evidence="10">
    <location>
        <begin position="1546"/>
        <end position="1575"/>
    </location>
</feature>
<dbReference type="PANTHER" id="PTHR19229">
    <property type="entry name" value="ATP-BINDING CASSETTE TRANSPORTER SUBFAMILY A ABCA"/>
    <property type="match status" value="1"/>
</dbReference>
<evidence type="ECO:0000313" key="13">
    <source>
        <dbReference type="EMBL" id="PRW45739.1"/>
    </source>
</evidence>
<evidence type="ECO:0000256" key="8">
    <source>
        <dbReference type="ARBA" id="ARBA00022989"/>
    </source>
</evidence>
<evidence type="ECO:0000256" key="6">
    <source>
        <dbReference type="ARBA" id="ARBA00022741"/>
    </source>
</evidence>
<evidence type="ECO:0000256" key="4">
    <source>
        <dbReference type="ARBA" id="ARBA00022692"/>
    </source>
</evidence>
<evidence type="ECO:0000313" key="14">
    <source>
        <dbReference type="Proteomes" id="UP000239899"/>
    </source>
</evidence>
<dbReference type="EMBL" id="LHPG02000011">
    <property type="protein sequence ID" value="PRW45739.1"/>
    <property type="molecule type" value="Genomic_DNA"/>
</dbReference>
<dbReference type="PROSITE" id="PS50893">
    <property type="entry name" value="ABC_TRANSPORTER_2"/>
    <property type="match status" value="2"/>
</dbReference>
<feature type="domain" description="ABC transporter" evidence="12">
    <location>
        <begin position="1737"/>
        <end position="1970"/>
    </location>
</feature>
<dbReference type="GO" id="GO:0005319">
    <property type="term" value="F:lipid transporter activity"/>
    <property type="evidence" value="ECO:0007669"/>
    <property type="project" value="TreeGrafter"/>
</dbReference>
<keyword evidence="3" id="KW-0813">Transport</keyword>
<dbReference type="Gene3D" id="3.40.50.300">
    <property type="entry name" value="P-loop containing nucleotide triphosphate hydrolases"/>
    <property type="match status" value="2"/>
</dbReference>
<dbReference type="Pfam" id="PF00005">
    <property type="entry name" value="ABC_tran"/>
    <property type="match status" value="2"/>
</dbReference>
<evidence type="ECO:0000256" key="11">
    <source>
        <dbReference type="SAM" id="Phobius"/>
    </source>
</evidence>
<dbReference type="Pfam" id="PF12698">
    <property type="entry name" value="ABC2_membrane_3"/>
    <property type="match status" value="2"/>
</dbReference>
<feature type="compositionally biased region" description="Gly residues" evidence="10">
    <location>
        <begin position="902"/>
        <end position="931"/>
    </location>
</feature>
<accession>A0A2P6TN24</accession>
<dbReference type="FunFam" id="3.40.50.300:FF:000335">
    <property type="entry name" value="ATP binding cassette subfamily A member 5"/>
    <property type="match status" value="2"/>
</dbReference>